<dbReference type="GO" id="GO:0005829">
    <property type="term" value="C:cytosol"/>
    <property type="evidence" value="ECO:0007669"/>
    <property type="project" value="TreeGrafter"/>
</dbReference>
<keyword evidence="8 9" id="KW-0413">Isomerase</keyword>
<evidence type="ECO:0000256" key="10">
    <source>
        <dbReference type="NCBIfam" id="TIGR01307"/>
    </source>
</evidence>
<feature type="binding site" evidence="9 12">
    <location>
        <position position="124"/>
    </location>
    <ligand>
        <name>substrate</name>
    </ligand>
</feature>
<organism evidence="17 18">
    <name type="scientific">Candidatus Rhodobacter oscarellae</name>
    <dbReference type="NCBI Taxonomy" id="1675527"/>
    <lineage>
        <taxon>Bacteria</taxon>
        <taxon>Pseudomonadati</taxon>
        <taxon>Pseudomonadota</taxon>
        <taxon>Alphaproteobacteria</taxon>
        <taxon>Rhodobacterales</taxon>
        <taxon>Rhodobacter group</taxon>
        <taxon>Rhodobacter</taxon>
    </lineage>
</organism>
<dbReference type="Gene3D" id="3.40.720.10">
    <property type="entry name" value="Alkaline Phosphatase, subunit A"/>
    <property type="match status" value="1"/>
</dbReference>
<dbReference type="EMBL" id="LFTY01000001">
    <property type="protein sequence ID" value="KMW60650.1"/>
    <property type="molecule type" value="Genomic_DNA"/>
</dbReference>
<comment type="catalytic activity">
    <reaction evidence="1 9">
        <text>(2R)-2-phosphoglycerate = (2R)-3-phosphoglycerate</text>
        <dbReference type="Rhea" id="RHEA:15901"/>
        <dbReference type="ChEBI" id="CHEBI:58272"/>
        <dbReference type="ChEBI" id="CHEBI:58289"/>
        <dbReference type="EC" id="5.4.2.12"/>
    </reaction>
</comment>
<dbReference type="UniPathway" id="UPA00109">
    <property type="reaction ID" value="UER00186"/>
</dbReference>
<comment type="pathway">
    <text evidence="3 9">Carbohydrate degradation; glycolysis; pyruvate from D-glyceraldehyde 3-phosphate: step 3/5.</text>
</comment>
<evidence type="ECO:0000259" key="16">
    <source>
        <dbReference type="Pfam" id="PF06415"/>
    </source>
</evidence>
<dbReference type="CDD" id="cd16010">
    <property type="entry name" value="iPGM"/>
    <property type="match status" value="1"/>
</dbReference>
<dbReference type="SUPFAM" id="SSF64158">
    <property type="entry name" value="2,3-Bisphosphoglycerate-independent phosphoglycerate mutase, substrate-binding domain"/>
    <property type="match status" value="1"/>
</dbReference>
<evidence type="ECO:0000256" key="2">
    <source>
        <dbReference type="ARBA" id="ARBA00002315"/>
    </source>
</evidence>
<evidence type="ECO:0000256" key="9">
    <source>
        <dbReference type="HAMAP-Rule" id="MF_01038"/>
    </source>
</evidence>
<dbReference type="Pfam" id="PF01676">
    <property type="entry name" value="Metalloenzyme"/>
    <property type="match status" value="1"/>
</dbReference>
<dbReference type="InterPro" id="IPR006124">
    <property type="entry name" value="Metalloenzyme"/>
</dbReference>
<keyword evidence="7 9" id="KW-0464">Manganese</keyword>
<feature type="region of interest" description="Disordered" evidence="14">
    <location>
        <begin position="473"/>
        <end position="494"/>
    </location>
</feature>
<feature type="active site" description="Phosphoserine intermediate" evidence="9 11">
    <location>
        <position position="63"/>
    </location>
</feature>
<evidence type="ECO:0000256" key="6">
    <source>
        <dbReference type="ARBA" id="ARBA00023152"/>
    </source>
</evidence>
<dbReference type="InterPro" id="IPR036646">
    <property type="entry name" value="PGAM_B_sf"/>
</dbReference>
<comment type="subunit">
    <text evidence="9">Monomer.</text>
</comment>
<keyword evidence="5 9" id="KW-0479">Metal-binding</keyword>
<proteinExistence type="inferred from homology"/>
<feature type="domain" description="Metalloenzyme" evidence="15">
    <location>
        <begin position="5"/>
        <end position="511"/>
    </location>
</feature>
<dbReference type="GO" id="GO:0004619">
    <property type="term" value="F:phosphoglycerate mutase activity"/>
    <property type="evidence" value="ECO:0007669"/>
    <property type="project" value="UniProtKB-UniRule"/>
</dbReference>
<feature type="binding site" evidence="9 13">
    <location>
        <position position="438"/>
    </location>
    <ligand>
        <name>Mn(2+)</name>
        <dbReference type="ChEBI" id="CHEBI:29035"/>
        <label>2</label>
    </ligand>
</feature>
<keyword evidence="18" id="KW-1185">Reference proteome</keyword>
<reference evidence="17 18" key="1">
    <citation type="submission" date="2015-06" db="EMBL/GenBank/DDBJ databases">
        <title>Draft genome sequence of an Alphaproteobacteria species associated to the Mediterranean sponge Oscarella lobularis.</title>
        <authorList>
            <person name="Jourda C."/>
            <person name="Santini S."/>
            <person name="Claverie J.-M."/>
        </authorList>
    </citation>
    <scope>NUCLEOTIDE SEQUENCE [LARGE SCALE GENOMIC DNA]</scope>
    <source>
        <strain evidence="17">IGS</strain>
    </source>
</reference>
<comment type="function">
    <text evidence="2 9">Catalyzes the interconversion of 2-phosphoglycerate and 3-phosphoglycerate.</text>
</comment>
<feature type="domain" description="BPG-independent PGAM N-terminal" evidence="16">
    <location>
        <begin position="83"/>
        <end position="292"/>
    </location>
</feature>
<evidence type="ECO:0000256" key="1">
    <source>
        <dbReference type="ARBA" id="ARBA00000370"/>
    </source>
</evidence>
<dbReference type="PIRSF" id="PIRSF001492">
    <property type="entry name" value="IPGAM"/>
    <property type="match status" value="1"/>
</dbReference>
<dbReference type="InterPro" id="IPR011258">
    <property type="entry name" value="BPG-indep_PGM_N"/>
</dbReference>
<dbReference type="HAMAP" id="MF_01038">
    <property type="entry name" value="GpmI"/>
    <property type="match status" value="1"/>
</dbReference>
<comment type="similarity">
    <text evidence="4 9">Belongs to the BPG-independent phosphoglycerate mutase family.</text>
</comment>
<dbReference type="Gene3D" id="3.40.1450.10">
    <property type="entry name" value="BPG-independent phosphoglycerate mutase, domain B"/>
    <property type="match status" value="1"/>
</dbReference>
<feature type="binding site" evidence="9 12">
    <location>
        <position position="184"/>
    </location>
    <ligand>
        <name>substrate</name>
    </ligand>
</feature>
<feature type="binding site" evidence="9 12">
    <location>
        <position position="331"/>
    </location>
    <ligand>
        <name>substrate</name>
    </ligand>
</feature>
<dbReference type="RefSeq" id="WP_049641700.1">
    <property type="nucleotide sequence ID" value="NZ_LFTY01000001.1"/>
</dbReference>
<dbReference type="GO" id="GO:0006007">
    <property type="term" value="P:glucose catabolic process"/>
    <property type="evidence" value="ECO:0007669"/>
    <property type="project" value="InterPro"/>
</dbReference>
<dbReference type="PANTHER" id="PTHR31637:SF0">
    <property type="entry name" value="2,3-BISPHOSPHOGLYCERATE-INDEPENDENT PHOSPHOGLYCERATE MUTASE"/>
    <property type="match status" value="1"/>
</dbReference>
<accession>A0A0J9ED64</accession>
<evidence type="ECO:0000256" key="5">
    <source>
        <dbReference type="ARBA" id="ARBA00022723"/>
    </source>
</evidence>
<feature type="binding site" evidence="9 13">
    <location>
        <position position="457"/>
    </location>
    <ligand>
        <name>Mn(2+)</name>
        <dbReference type="ChEBI" id="CHEBI:29035"/>
        <label>1</label>
    </ligand>
</feature>
<dbReference type="GO" id="GO:0030145">
    <property type="term" value="F:manganese ion binding"/>
    <property type="evidence" value="ECO:0007669"/>
    <property type="project" value="UniProtKB-UniRule"/>
</dbReference>
<dbReference type="EC" id="5.4.2.12" evidence="9 10"/>
<feature type="binding site" evidence="9 13">
    <location>
        <position position="13"/>
    </location>
    <ligand>
        <name>Mn(2+)</name>
        <dbReference type="ChEBI" id="CHEBI:29035"/>
        <label>2</label>
    </ligand>
</feature>
<evidence type="ECO:0000259" key="15">
    <source>
        <dbReference type="Pfam" id="PF01676"/>
    </source>
</evidence>
<evidence type="ECO:0000256" key="7">
    <source>
        <dbReference type="ARBA" id="ARBA00023211"/>
    </source>
</evidence>
<dbReference type="GO" id="GO:0006096">
    <property type="term" value="P:glycolytic process"/>
    <property type="evidence" value="ECO:0007669"/>
    <property type="project" value="UniProtKB-UniRule"/>
</dbReference>
<dbReference type="STRING" id="1675527.AIOL_000814"/>
<dbReference type="AlphaFoldDB" id="A0A0J9ED64"/>
<evidence type="ECO:0000313" key="17">
    <source>
        <dbReference type="EMBL" id="KMW60650.1"/>
    </source>
</evidence>
<keyword evidence="6 9" id="KW-0324">Glycolysis</keyword>
<dbReference type="FunFam" id="3.40.1450.10:FF:000002">
    <property type="entry name" value="2,3-bisphosphoglycerate-independent phosphoglycerate mutase"/>
    <property type="match status" value="1"/>
</dbReference>
<evidence type="ECO:0000313" key="18">
    <source>
        <dbReference type="Proteomes" id="UP000037178"/>
    </source>
</evidence>
<comment type="cofactor">
    <cofactor evidence="9">
        <name>Mn(2+)</name>
        <dbReference type="ChEBI" id="CHEBI:29035"/>
    </cofactor>
    <text evidence="9">Binds 2 manganese ions per subunit.</text>
</comment>
<name>A0A0J9ED64_9RHOB</name>
<dbReference type="SUPFAM" id="SSF53649">
    <property type="entry name" value="Alkaline phosphatase-like"/>
    <property type="match status" value="1"/>
</dbReference>
<gene>
    <name evidence="9" type="primary">gpmI</name>
    <name evidence="17" type="ORF">AIOL_000814</name>
</gene>
<evidence type="ECO:0000256" key="14">
    <source>
        <dbReference type="SAM" id="MobiDB-lite"/>
    </source>
</evidence>
<dbReference type="PANTHER" id="PTHR31637">
    <property type="entry name" value="2,3-BISPHOSPHOGLYCERATE-INDEPENDENT PHOSPHOGLYCERATE MUTASE"/>
    <property type="match status" value="1"/>
</dbReference>
<feature type="binding site" evidence="9 13">
    <location>
        <position position="439"/>
    </location>
    <ligand>
        <name>Mn(2+)</name>
        <dbReference type="ChEBI" id="CHEBI:29035"/>
        <label>2</label>
    </ligand>
</feature>
<dbReference type="OrthoDB" id="9800863at2"/>
<dbReference type="Pfam" id="PF06415">
    <property type="entry name" value="iPGM_N"/>
    <property type="match status" value="1"/>
</dbReference>
<evidence type="ECO:0000256" key="13">
    <source>
        <dbReference type="PIRSR" id="PIRSR001492-3"/>
    </source>
</evidence>
<feature type="binding site" evidence="9 12">
    <location>
        <position position="190"/>
    </location>
    <ligand>
        <name>substrate</name>
    </ligand>
</feature>
<sequence>MTDTKPVVLCILDGWGHREEVSANAPALAVTPNFDRISETCPSALIATHGPAAGLPSGQMGNSEVGHTNIGAGRVVAMDLGQIDLAIEDGSFFENKAIAEFAATVKAAGGTAHVMGLVSDGGVHSHSDHMVAALKSLTDQGVQTVAHVITDGRDVAPVSARGYLSDFAEKARRFNVGIASVSGRYFAMDRDNRWERVEKAYRAMVRAEGEAAESWEATLDAAKARGETDEFVTPTVLPGFDGIKDGDGVFFINFRSDRARQILAAIADPEFDGFETGPRPALAGALGMVNYSDRHNTYMITAYPKQEISNTLGEWVSKQGLRQFRLAETEKYPHVTFFLNGGVEPPMPGEDRHMAPSPKVATYDLQPEMSAGEVGDKLAEAIRARYDLIVVNFANPDMVGHTGDLGAAIKACEAVDEGLGKALEALEEVGGAMLVTADHGNCEVMVDPETGGPHTAHTTNLVPVILIGGTGEGGTSPALQGSAGEGGTSPALRDGRLADLAPTLLQLMGLEQPPEMTGISLIA</sequence>
<feature type="binding site" evidence="9 12">
    <location>
        <begin position="255"/>
        <end position="258"/>
    </location>
    <ligand>
        <name>substrate</name>
    </ligand>
</feature>
<evidence type="ECO:0000256" key="11">
    <source>
        <dbReference type="PIRSR" id="PIRSR001492-1"/>
    </source>
</evidence>
<feature type="binding site" evidence="9 13">
    <location>
        <position position="397"/>
    </location>
    <ligand>
        <name>Mn(2+)</name>
        <dbReference type="ChEBI" id="CHEBI:29035"/>
        <label>1</label>
    </ligand>
</feature>
<comment type="caution">
    <text evidence="17">The sequence shown here is derived from an EMBL/GenBank/DDBJ whole genome shotgun (WGS) entry which is preliminary data.</text>
</comment>
<evidence type="ECO:0000256" key="12">
    <source>
        <dbReference type="PIRSR" id="PIRSR001492-2"/>
    </source>
</evidence>
<evidence type="ECO:0000256" key="4">
    <source>
        <dbReference type="ARBA" id="ARBA00008819"/>
    </source>
</evidence>
<protein>
    <recommendedName>
        <fullName evidence="9 10">2,3-bisphosphoglycerate-independent phosphoglycerate mutase</fullName>
        <shortName evidence="9">BPG-independent PGAM</shortName>
        <shortName evidence="9">Phosphoglyceromutase</shortName>
        <shortName evidence="9">iPGM</shortName>
        <ecNumber evidence="9 10">5.4.2.12</ecNumber>
    </recommendedName>
</protein>
<dbReference type="InterPro" id="IPR005995">
    <property type="entry name" value="Pgm_bpd_ind"/>
</dbReference>
<feature type="binding site" evidence="9 13">
    <location>
        <position position="401"/>
    </location>
    <ligand>
        <name>Mn(2+)</name>
        <dbReference type="ChEBI" id="CHEBI:29035"/>
        <label>1</label>
    </ligand>
</feature>
<feature type="binding site" evidence="9 12">
    <location>
        <begin position="153"/>
        <end position="154"/>
    </location>
    <ligand>
        <name>substrate</name>
    </ligand>
</feature>
<dbReference type="NCBIfam" id="TIGR01307">
    <property type="entry name" value="pgm_bpd_ind"/>
    <property type="match status" value="1"/>
</dbReference>
<dbReference type="PATRIC" id="fig|1675527.3.peg.871"/>
<feature type="binding site" evidence="9 13">
    <location>
        <position position="63"/>
    </location>
    <ligand>
        <name>Mn(2+)</name>
        <dbReference type="ChEBI" id="CHEBI:29035"/>
        <label>2</label>
    </ligand>
</feature>
<dbReference type="InterPro" id="IPR017850">
    <property type="entry name" value="Alkaline_phosphatase_core_sf"/>
</dbReference>
<evidence type="ECO:0000256" key="3">
    <source>
        <dbReference type="ARBA" id="ARBA00004798"/>
    </source>
</evidence>
<evidence type="ECO:0000256" key="8">
    <source>
        <dbReference type="ARBA" id="ARBA00023235"/>
    </source>
</evidence>
<dbReference type="Proteomes" id="UP000037178">
    <property type="component" value="Unassembled WGS sequence"/>
</dbReference>